<evidence type="ECO:0000256" key="1">
    <source>
        <dbReference type="ARBA" id="ARBA00006484"/>
    </source>
</evidence>
<name>A0A840IF17_9ACTN</name>
<organism evidence="5 6">
    <name type="scientific">Conexibacter arvalis</name>
    <dbReference type="NCBI Taxonomy" id="912552"/>
    <lineage>
        <taxon>Bacteria</taxon>
        <taxon>Bacillati</taxon>
        <taxon>Actinomycetota</taxon>
        <taxon>Thermoleophilia</taxon>
        <taxon>Solirubrobacterales</taxon>
        <taxon>Conexibacteraceae</taxon>
        <taxon>Conexibacter</taxon>
    </lineage>
</organism>
<dbReference type="FunFam" id="3.40.50.720:FF:000084">
    <property type="entry name" value="Short-chain dehydrogenase reductase"/>
    <property type="match status" value="1"/>
</dbReference>
<feature type="domain" description="Ketoreductase" evidence="4">
    <location>
        <begin position="9"/>
        <end position="192"/>
    </location>
</feature>
<keyword evidence="2" id="KW-0560">Oxidoreductase</keyword>
<dbReference type="PRINTS" id="PR00081">
    <property type="entry name" value="GDHRDH"/>
</dbReference>
<dbReference type="Proteomes" id="UP000585272">
    <property type="component" value="Unassembled WGS sequence"/>
</dbReference>
<dbReference type="InterPro" id="IPR036291">
    <property type="entry name" value="NAD(P)-bd_dom_sf"/>
</dbReference>
<dbReference type="CDD" id="cd05233">
    <property type="entry name" value="SDR_c"/>
    <property type="match status" value="1"/>
</dbReference>
<evidence type="ECO:0000259" key="4">
    <source>
        <dbReference type="SMART" id="SM00822"/>
    </source>
</evidence>
<accession>A0A840IF17</accession>
<sequence length="259" mass="26396">MSLPGLRDRVVVVTGAADGIGAATARLLAERGARVAGLDVDAARLEATVAQLRDAGATALGVRADVADEGSVRDALARVRADLGPIGALVNNAGVNTYFDAGRMTVEEWDGAFAVDLRGAWLCLKHALADLRAADGASVVNVASLHARLTTAGMFPYAAAKSGLVGLTRSLALDLASDGIRVNAVSPGWTRTRLVEEWLARQDDAAAAEAEVLSVHPLGRIAEPAEVGGAIAFLLSDLASAITGAELPVDGGLGARFAG</sequence>
<dbReference type="RefSeq" id="WP_221242997.1">
    <property type="nucleotide sequence ID" value="NZ_JACHNU010000002.1"/>
</dbReference>
<evidence type="ECO:0000256" key="3">
    <source>
        <dbReference type="ARBA" id="ARBA00023027"/>
    </source>
</evidence>
<keyword evidence="6" id="KW-1185">Reference proteome</keyword>
<dbReference type="SUPFAM" id="SSF51735">
    <property type="entry name" value="NAD(P)-binding Rossmann-fold domains"/>
    <property type="match status" value="1"/>
</dbReference>
<dbReference type="PRINTS" id="PR00080">
    <property type="entry name" value="SDRFAMILY"/>
</dbReference>
<reference evidence="5 6" key="1">
    <citation type="submission" date="2020-08" db="EMBL/GenBank/DDBJ databases">
        <title>Genomic Encyclopedia of Archaeal and Bacterial Type Strains, Phase II (KMG-II): from individual species to whole genera.</title>
        <authorList>
            <person name="Goeker M."/>
        </authorList>
    </citation>
    <scope>NUCLEOTIDE SEQUENCE [LARGE SCALE GENOMIC DNA]</scope>
    <source>
        <strain evidence="5 6">DSM 23288</strain>
    </source>
</reference>
<evidence type="ECO:0000313" key="5">
    <source>
        <dbReference type="EMBL" id="MBB4662821.1"/>
    </source>
</evidence>
<proteinExistence type="inferred from homology"/>
<dbReference type="PROSITE" id="PS00061">
    <property type="entry name" value="ADH_SHORT"/>
    <property type="match status" value="1"/>
</dbReference>
<keyword evidence="3" id="KW-0520">NAD</keyword>
<dbReference type="InterPro" id="IPR002347">
    <property type="entry name" value="SDR_fam"/>
</dbReference>
<dbReference type="InterPro" id="IPR020904">
    <property type="entry name" value="Sc_DH/Rdtase_CS"/>
</dbReference>
<comment type="similarity">
    <text evidence="1">Belongs to the short-chain dehydrogenases/reductases (SDR) family.</text>
</comment>
<dbReference type="PANTHER" id="PTHR24321:SF8">
    <property type="entry name" value="ESTRADIOL 17-BETA-DEHYDROGENASE 8-RELATED"/>
    <property type="match status" value="1"/>
</dbReference>
<gene>
    <name evidence="5" type="ORF">BDZ31_002407</name>
</gene>
<dbReference type="EMBL" id="JACHNU010000002">
    <property type="protein sequence ID" value="MBB4662821.1"/>
    <property type="molecule type" value="Genomic_DNA"/>
</dbReference>
<dbReference type="InterPro" id="IPR057326">
    <property type="entry name" value="KR_dom"/>
</dbReference>
<evidence type="ECO:0000256" key="2">
    <source>
        <dbReference type="ARBA" id="ARBA00023002"/>
    </source>
</evidence>
<dbReference type="Pfam" id="PF13561">
    <property type="entry name" value="adh_short_C2"/>
    <property type="match status" value="1"/>
</dbReference>
<protein>
    <submittedName>
        <fullName evidence="5">NAD(P)-dependent dehydrogenase (Short-subunit alcohol dehydrogenase family)</fullName>
    </submittedName>
</protein>
<dbReference type="Gene3D" id="3.40.50.720">
    <property type="entry name" value="NAD(P)-binding Rossmann-like Domain"/>
    <property type="match status" value="1"/>
</dbReference>
<dbReference type="SMART" id="SM00822">
    <property type="entry name" value="PKS_KR"/>
    <property type="match status" value="1"/>
</dbReference>
<dbReference type="GO" id="GO:0016491">
    <property type="term" value="F:oxidoreductase activity"/>
    <property type="evidence" value="ECO:0007669"/>
    <property type="project" value="UniProtKB-KW"/>
</dbReference>
<comment type="caution">
    <text evidence="5">The sequence shown here is derived from an EMBL/GenBank/DDBJ whole genome shotgun (WGS) entry which is preliminary data.</text>
</comment>
<dbReference type="AlphaFoldDB" id="A0A840IF17"/>
<evidence type="ECO:0000313" key="6">
    <source>
        <dbReference type="Proteomes" id="UP000585272"/>
    </source>
</evidence>
<dbReference type="PANTHER" id="PTHR24321">
    <property type="entry name" value="DEHYDROGENASES, SHORT CHAIN"/>
    <property type="match status" value="1"/>
</dbReference>